<organism evidence="14 15">
    <name type="scientific">Cyclobacterium marinum (strain ATCC 25205 / DSM 745 / LMG 13164 / NCIMB 1802)</name>
    <name type="common">Flectobacillus marinus</name>
    <dbReference type="NCBI Taxonomy" id="880070"/>
    <lineage>
        <taxon>Bacteria</taxon>
        <taxon>Pseudomonadati</taxon>
        <taxon>Bacteroidota</taxon>
        <taxon>Cytophagia</taxon>
        <taxon>Cytophagales</taxon>
        <taxon>Cyclobacteriaceae</taxon>
        <taxon>Cyclobacterium</taxon>
    </lineage>
</organism>
<keyword evidence="6" id="KW-0851">Voltage-gated channel</keyword>
<keyword evidence="2" id="KW-0813">Transport</keyword>
<protein>
    <submittedName>
        <fullName evidence="14">Ion transport protein</fullName>
    </submittedName>
</protein>
<name>G0J2C5_CYCMS</name>
<evidence type="ECO:0000256" key="6">
    <source>
        <dbReference type="ARBA" id="ARBA00022882"/>
    </source>
</evidence>
<dbReference type="GO" id="GO:0001508">
    <property type="term" value="P:action potential"/>
    <property type="evidence" value="ECO:0007669"/>
    <property type="project" value="TreeGrafter"/>
</dbReference>
<evidence type="ECO:0000256" key="7">
    <source>
        <dbReference type="ARBA" id="ARBA00022958"/>
    </source>
</evidence>
<feature type="transmembrane region" description="Helical" evidence="12">
    <location>
        <begin position="229"/>
        <end position="249"/>
    </location>
</feature>
<keyword evidence="5" id="KW-0631">Potassium channel</keyword>
<feature type="domain" description="Ion transport" evidence="13">
    <location>
        <begin position="43"/>
        <end position="257"/>
    </location>
</feature>
<dbReference type="Proteomes" id="UP000001635">
    <property type="component" value="Chromosome"/>
</dbReference>
<evidence type="ECO:0000256" key="9">
    <source>
        <dbReference type="ARBA" id="ARBA00023065"/>
    </source>
</evidence>
<dbReference type="InterPro" id="IPR028325">
    <property type="entry name" value="VG_K_chnl"/>
</dbReference>
<feature type="transmembrane region" description="Helical" evidence="12">
    <location>
        <begin position="103"/>
        <end position="127"/>
    </location>
</feature>
<gene>
    <name evidence="14" type="ordered locus">Cycma_1430</name>
</gene>
<keyword evidence="7" id="KW-0630">Potassium</keyword>
<evidence type="ECO:0000313" key="14">
    <source>
        <dbReference type="EMBL" id="AEL25199.1"/>
    </source>
</evidence>
<evidence type="ECO:0000256" key="5">
    <source>
        <dbReference type="ARBA" id="ARBA00022826"/>
    </source>
</evidence>
<evidence type="ECO:0000256" key="12">
    <source>
        <dbReference type="SAM" id="Phobius"/>
    </source>
</evidence>
<keyword evidence="3" id="KW-0633">Potassium transport</keyword>
<dbReference type="KEGG" id="cmr:Cycma_1430"/>
<dbReference type="STRING" id="880070.Cycma_1430"/>
<keyword evidence="11" id="KW-0407">Ion channel</keyword>
<sequence>MCLKQSNFELVHGPGTSLPDMISLPSKKRLAHIVYESDDRASKAFDLVLLVMILLSVVIVILDSVQQIHENFGPLLYWLEWFFTLIFSVEYILRIWLSNNKSGYVFSFYGIVDLLAILPTYLSLFLLQTQYLTVIRALRFLRILRILKLPEYLKEASRLTDALKHSKAKIQIFVGSVLTIVLVMGSVMYIIEGPESGFTSIPRSMYWAIVTLTTVGYGDIAPATDFGQFMASLIMLIGYAIIAVPTGIVTSELVSARNADEIKNFPDLKTCNACNLKNHSLDAIFCRRCGTRLSPKTK</sequence>
<evidence type="ECO:0000259" key="13">
    <source>
        <dbReference type="Pfam" id="PF00520"/>
    </source>
</evidence>
<evidence type="ECO:0000256" key="1">
    <source>
        <dbReference type="ARBA" id="ARBA00004141"/>
    </source>
</evidence>
<evidence type="ECO:0000313" key="15">
    <source>
        <dbReference type="Proteomes" id="UP000001635"/>
    </source>
</evidence>
<accession>G0J2C5</accession>
<dbReference type="GO" id="GO:0008076">
    <property type="term" value="C:voltage-gated potassium channel complex"/>
    <property type="evidence" value="ECO:0007669"/>
    <property type="project" value="InterPro"/>
</dbReference>
<feature type="transmembrane region" description="Helical" evidence="12">
    <location>
        <begin position="44"/>
        <end position="63"/>
    </location>
</feature>
<evidence type="ECO:0000256" key="3">
    <source>
        <dbReference type="ARBA" id="ARBA00022538"/>
    </source>
</evidence>
<evidence type="ECO:0000256" key="10">
    <source>
        <dbReference type="ARBA" id="ARBA00023136"/>
    </source>
</evidence>
<dbReference type="InterPro" id="IPR005821">
    <property type="entry name" value="Ion_trans_dom"/>
</dbReference>
<dbReference type="EMBL" id="CP002955">
    <property type="protein sequence ID" value="AEL25199.1"/>
    <property type="molecule type" value="Genomic_DNA"/>
</dbReference>
<dbReference type="PRINTS" id="PR00169">
    <property type="entry name" value="KCHANNEL"/>
</dbReference>
<dbReference type="HOGENOM" id="CLU_011722_1_3_10"/>
<keyword evidence="8 12" id="KW-1133">Transmembrane helix</keyword>
<keyword evidence="15" id="KW-1185">Reference proteome</keyword>
<evidence type="ECO:0000256" key="4">
    <source>
        <dbReference type="ARBA" id="ARBA00022692"/>
    </source>
</evidence>
<dbReference type="SUPFAM" id="SSF81324">
    <property type="entry name" value="Voltage-gated potassium channels"/>
    <property type="match status" value="1"/>
</dbReference>
<dbReference type="Pfam" id="PF00520">
    <property type="entry name" value="Ion_trans"/>
    <property type="match status" value="1"/>
</dbReference>
<feature type="transmembrane region" description="Helical" evidence="12">
    <location>
        <begin position="172"/>
        <end position="191"/>
    </location>
</feature>
<dbReference type="GO" id="GO:0005249">
    <property type="term" value="F:voltage-gated potassium channel activity"/>
    <property type="evidence" value="ECO:0007669"/>
    <property type="project" value="InterPro"/>
</dbReference>
<evidence type="ECO:0000256" key="11">
    <source>
        <dbReference type="ARBA" id="ARBA00023303"/>
    </source>
</evidence>
<proteinExistence type="predicted"/>
<comment type="subcellular location">
    <subcellularLocation>
        <location evidence="1">Membrane</location>
        <topology evidence="1">Multi-pass membrane protein</topology>
    </subcellularLocation>
</comment>
<dbReference type="InterPro" id="IPR027359">
    <property type="entry name" value="Volt_channel_dom_sf"/>
</dbReference>
<reference evidence="15" key="1">
    <citation type="submission" date="2011-07" db="EMBL/GenBank/DDBJ databases">
        <title>The complete genome of Cyclobacterium marinum DSM 745.</title>
        <authorList>
            <person name="Lucas S."/>
            <person name="Han J."/>
            <person name="Lapidus A."/>
            <person name="Bruce D."/>
            <person name="Goodwin L."/>
            <person name="Pitluck S."/>
            <person name="Peters L."/>
            <person name="Kyrpides N."/>
            <person name="Mavromatis K."/>
            <person name="Ivanova N."/>
            <person name="Ovchinnikova G."/>
            <person name="Chertkov O."/>
            <person name="Detter J.C."/>
            <person name="Tapia R."/>
            <person name="Han C."/>
            <person name="Land M."/>
            <person name="Hauser L."/>
            <person name="Markowitz V."/>
            <person name="Cheng J.-F."/>
            <person name="Hugenholtz P."/>
            <person name="Woyke T."/>
            <person name="Wu D."/>
            <person name="Tindall B."/>
            <person name="Schuetze A."/>
            <person name="Brambilla E."/>
            <person name="Klenk H.-P."/>
            <person name="Eisen J.A."/>
        </authorList>
    </citation>
    <scope>NUCLEOTIDE SEQUENCE [LARGE SCALE GENOMIC DNA]</scope>
    <source>
        <strain evidence="15">ATCC 25205 / DSM 745 / LMG 13164 / NCIMB 1802</strain>
    </source>
</reference>
<dbReference type="eggNOG" id="COG2126">
    <property type="taxonomic scope" value="Bacteria"/>
</dbReference>
<keyword evidence="9" id="KW-0406">Ion transport</keyword>
<evidence type="ECO:0000256" key="2">
    <source>
        <dbReference type="ARBA" id="ARBA00022448"/>
    </source>
</evidence>
<keyword evidence="10 12" id="KW-0472">Membrane</keyword>
<dbReference type="Gene3D" id="1.20.120.350">
    <property type="entry name" value="Voltage-gated potassium channels. Chain C"/>
    <property type="match status" value="1"/>
</dbReference>
<dbReference type="Gene3D" id="1.10.287.70">
    <property type="match status" value="1"/>
</dbReference>
<dbReference type="AlphaFoldDB" id="G0J2C5"/>
<feature type="transmembrane region" description="Helical" evidence="12">
    <location>
        <begin position="75"/>
        <end position="97"/>
    </location>
</feature>
<dbReference type="PANTHER" id="PTHR11537">
    <property type="entry name" value="VOLTAGE-GATED POTASSIUM CHANNEL"/>
    <property type="match status" value="1"/>
</dbReference>
<keyword evidence="4 12" id="KW-0812">Transmembrane</keyword>
<evidence type="ECO:0000256" key="8">
    <source>
        <dbReference type="ARBA" id="ARBA00022989"/>
    </source>
</evidence>
<dbReference type="PANTHER" id="PTHR11537:SF254">
    <property type="entry name" value="POTASSIUM VOLTAGE-GATED CHANNEL PROTEIN SHAB"/>
    <property type="match status" value="1"/>
</dbReference>